<evidence type="ECO:0000256" key="1">
    <source>
        <dbReference type="SAM" id="Phobius"/>
    </source>
</evidence>
<sequence>MGTTAGIVVSMYESMISCAPATKALYPESPTPYVPTIDSASLFLLFFYYLLQLIFWMTLSVSFADHFHEGLSAFSYVSSFTAKCLHISHLTEYTQLCKISFY</sequence>
<keyword evidence="1" id="KW-1133">Transmembrane helix</keyword>
<dbReference type="EMBL" id="ML732764">
    <property type="protein sequence ID" value="KAB8279423.1"/>
    <property type="molecule type" value="Genomic_DNA"/>
</dbReference>
<feature type="transmembrane region" description="Helical" evidence="1">
    <location>
        <begin position="40"/>
        <end position="59"/>
    </location>
</feature>
<keyword evidence="1" id="KW-0472">Membrane</keyword>
<gene>
    <name evidence="2" type="ORF">BDV30DRAFT_201566</name>
</gene>
<accession>A0A5N6JNL9</accession>
<keyword evidence="1" id="KW-0812">Transmembrane</keyword>
<dbReference type="Proteomes" id="UP000326289">
    <property type="component" value="Unassembled WGS sequence"/>
</dbReference>
<evidence type="ECO:0000313" key="3">
    <source>
        <dbReference type="Proteomes" id="UP000326289"/>
    </source>
</evidence>
<organism evidence="2 3">
    <name type="scientific">Aspergillus minisclerotigenes</name>
    <dbReference type="NCBI Taxonomy" id="656917"/>
    <lineage>
        <taxon>Eukaryota</taxon>
        <taxon>Fungi</taxon>
        <taxon>Dikarya</taxon>
        <taxon>Ascomycota</taxon>
        <taxon>Pezizomycotina</taxon>
        <taxon>Eurotiomycetes</taxon>
        <taxon>Eurotiomycetidae</taxon>
        <taxon>Eurotiales</taxon>
        <taxon>Aspergillaceae</taxon>
        <taxon>Aspergillus</taxon>
        <taxon>Aspergillus subgen. Circumdati</taxon>
    </lineage>
</organism>
<proteinExistence type="predicted"/>
<reference evidence="2 3" key="1">
    <citation type="submission" date="2019-04" db="EMBL/GenBank/DDBJ databases">
        <title>Fungal friends and foes A comparative genomics study of 23 Aspergillus species from section Flavi.</title>
        <authorList>
            <consortium name="DOE Joint Genome Institute"/>
            <person name="Kjaerbolling I."/>
            <person name="Vesth T.C."/>
            <person name="Frisvad J.C."/>
            <person name="Nybo J.L."/>
            <person name="Theobald S."/>
            <person name="Kildgaard S."/>
            <person name="Petersen T.I."/>
            <person name="Kuo A."/>
            <person name="Sato A."/>
            <person name="Lyhne E.K."/>
            <person name="Kogle M.E."/>
            <person name="Wiebenga A."/>
            <person name="Kun R.S."/>
            <person name="Lubbers R.J."/>
            <person name="Makela M.R."/>
            <person name="Barry K."/>
            <person name="Chovatia M."/>
            <person name="Clum A."/>
            <person name="Daum C."/>
            <person name="Haridas S."/>
            <person name="He G."/>
            <person name="LaButti K."/>
            <person name="Lipzen A."/>
            <person name="Mondo S."/>
            <person name="Pangilinan J."/>
            <person name="Riley R."/>
            <person name="Salamov A."/>
            <person name="Simmons B.A."/>
            <person name="Magnuson J.K."/>
            <person name="Henrissat B."/>
            <person name="Mortensen U.H."/>
            <person name="Larsen T.O."/>
            <person name="De vries R.P."/>
            <person name="Grigoriev I.V."/>
            <person name="Machida M."/>
            <person name="Baker S.E."/>
            <person name="Andersen M.R."/>
        </authorList>
    </citation>
    <scope>NUCLEOTIDE SEQUENCE [LARGE SCALE GENOMIC DNA]</scope>
    <source>
        <strain evidence="2 3">CBS 117635</strain>
    </source>
</reference>
<name>A0A5N6JNL9_9EURO</name>
<keyword evidence="3" id="KW-1185">Reference proteome</keyword>
<protein>
    <submittedName>
        <fullName evidence="2">Uncharacterized protein</fullName>
    </submittedName>
</protein>
<evidence type="ECO:0000313" key="2">
    <source>
        <dbReference type="EMBL" id="KAB8279423.1"/>
    </source>
</evidence>
<dbReference type="AlphaFoldDB" id="A0A5N6JNL9"/>